<feature type="compositionally biased region" description="Basic and acidic residues" evidence="1">
    <location>
        <begin position="210"/>
        <end position="219"/>
    </location>
</feature>
<dbReference type="InterPro" id="IPR053232">
    <property type="entry name" value="DnaJ_C/III_chloroplastic"/>
</dbReference>
<dbReference type="CDD" id="cd06257">
    <property type="entry name" value="DnaJ"/>
    <property type="match status" value="1"/>
</dbReference>
<dbReference type="FunFam" id="1.10.287.110:FF:000145">
    <property type="entry name" value="Chaperone protein dnaJ 20, chloroplastic"/>
    <property type="match status" value="1"/>
</dbReference>
<name>A0AAQ3PE69_VIGMU</name>
<accession>A0AAQ3PE69</accession>
<dbReference type="PRINTS" id="PR00625">
    <property type="entry name" value="JDOMAIN"/>
</dbReference>
<dbReference type="PANTHER" id="PTHR45090">
    <property type="entry name" value="CHAPERONE PROTEIN DNAJ 20 CHLOROPLASTIC"/>
    <property type="match status" value="1"/>
</dbReference>
<dbReference type="InterPro" id="IPR018253">
    <property type="entry name" value="DnaJ_domain_CS"/>
</dbReference>
<dbReference type="PROSITE" id="PS50076">
    <property type="entry name" value="DNAJ_2"/>
    <property type="match status" value="1"/>
</dbReference>
<protein>
    <recommendedName>
        <fullName evidence="2">J domain-containing protein</fullName>
    </recommendedName>
</protein>
<evidence type="ECO:0000313" key="3">
    <source>
        <dbReference type="EMBL" id="WVZ25043.1"/>
    </source>
</evidence>
<evidence type="ECO:0000313" key="4">
    <source>
        <dbReference type="Proteomes" id="UP001374535"/>
    </source>
</evidence>
<organism evidence="3 4">
    <name type="scientific">Vigna mungo</name>
    <name type="common">Black gram</name>
    <name type="synonym">Phaseolus mungo</name>
    <dbReference type="NCBI Taxonomy" id="3915"/>
    <lineage>
        <taxon>Eukaryota</taxon>
        <taxon>Viridiplantae</taxon>
        <taxon>Streptophyta</taxon>
        <taxon>Embryophyta</taxon>
        <taxon>Tracheophyta</taxon>
        <taxon>Spermatophyta</taxon>
        <taxon>Magnoliopsida</taxon>
        <taxon>eudicotyledons</taxon>
        <taxon>Gunneridae</taxon>
        <taxon>Pentapetalae</taxon>
        <taxon>rosids</taxon>
        <taxon>fabids</taxon>
        <taxon>Fabales</taxon>
        <taxon>Fabaceae</taxon>
        <taxon>Papilionoideae</taxon>
        <taxon>50 kb inversion clade</taxon>
        <taxon>NPAAA clade</taxon>
        <taxon>indigoferoid/millettioid clade</taxon>
        <taxon>Phaseoleae</taxon>
        <taxon>Vigna</taxon>
    </lineage>
</organism>
<dbReference type="InterPro" id="IPR036869">
    <property type="entry name" value="J_dom_sf"/>
</dbReference>
<feature type="domain" description="J" evidence="2">
    <location>
        <begin position="52"/>
        <end position="119"/>
    </location>
</feature>
<feature type="region of interest" description="Disordered" evidence="1">
    <location>
        <begin position="184"/>
        <end position="219"/>
    </location>
</feature>
<dbReference type="Pfam" id="PF00226">
    <property type="entry name" value="DnaJ"/>
    <property type="match status" value="1"/>
</dbReference>
<evidence type="ECO:0000256" key="1">
    <source>
        <dbReference type="SAM" id="MobiDB-lite"/>
    </source>
</evidence>
<gene>
    <name evidence="3" type="ORF">V8G54_003587</name>
</gene>
<sequence>MRCHGLTVHGSNHRGFCVPTVSPVFLRPTRPVTRISFPKATLKNEGLVMELSFYELLGIPESGSLMEIKNAYKQLARKYHPDVSPPGRVEEYTKRFIQVQEAYETLSDPSRRAMYDHDMAKGINFAFNARRRRNYHDQHMKSALVLSLLRAGIINTNLIYSVIKAVGFEKVVEQKSEWKSRWQSQLSELKRRSSSKEGGGNMSWAARMRQQRDELANES</sequence>
<dbReference type="AlphaFoldDB" id="A0AAQ3PE69"/>
<keyword evidence="4" id="KW-1185">Reference proteome</keyword>
<evidence type="ECO:0000259" key="2">
    <source>
        <dbReference type="PROSITE" id="PS50076"/>
    </source>
</evidence>
<dbReference type="Gene3D" id="1.10.287.110">
    <property type="entry name" value="DnaJ domain"/>
    <property type="match status" value="1"/>
</dbReference>
<dbReference type="PROSITE" id="PS00636">
    <property type="entry name" value="DNAJ_1"/>
    <property type="match status" value="1"/>
</dbReference>
<dbReference type="Proteomes" id="UP001374535">
    <property type="component" value="Chromosome 1"/>
</dbReference>
<dbReference type="PANTHER" id="PTHR45090:SF4">
    <property type="entry name" value="J DOMAIN-CONTAINING PROTEIN"/>
    <property type="match status" value="1"/>
</dbReference>
<dbReference type="InterPro" id="IPR001623">
    <property type="entry name" value="DnaJ_domain"/>
</dbReference>
<dbReference type="SUPFAM" id="SSF46565">
    <property type="entry name" value="Chaperone J-domain"/>
    <property type="match status" value="1"/>
</dbReference>
<dbReference type="EMBL" id="CP144700">
    <property type="protein sequence ID" value="WVZ25043.1"/>
    <property type="molecule type" value="Genomic_DNA"/>
</dbReference>
<reference evidence="3 4" key="1">
    <citation type="journal article" date="2023" name="Life. Sci Alliance">
        <title>Evolutionary insights into 3D genome organization and epigenetic landscape of Vigna mungo.</title>
        <authorList>
            <person name="Junaid A."/>
            <person name="Singh B."/>
            <person name="Bhatia S."/>
        </authorList>
    </citation>
    <scope>NUCLEOTIDE SEQUENCE [LARGE SCALE GENOMIC DNA]</scope>
    <source>
        <strain evidence="3">Urdbean</strain>
    </source>
</reference>
<dbReference type="SMART" id="SM00271">
    <property type="entry name" value="DnaJ"/>
    <property type="match status" value="1"/>
</dbReference>
<dbReference type="GO" id="GO:0009507">
    <property type="term" value="C:chloroplast"/>
    <property type="evidence" value="ECO:0007669"/>
    <property type="project" value="TreeGrafter"/>
</dbReference>
<proteinExistence type="predicted"/>